<comment type="caution">
    <text evidence="2">The sequence shown here is derived from an EMBL/GenBank/DDBJ whole genome shotgun (WGS) entry which is preliminary data.</text>
</comment>
<evidence type="ECO:0000313" key="3">
    <source>
        <dbReference type="Proteomes" id="UP001165121"/>
    </source>
</evidence>
<evidence type="ECO:0000256" key="1">
    <source>
        <dbReference type="SAM" id="MobiDB-lite"/>
    </source>
</evidence>
<sequence>MSQYVFRRLKAGCPDIVCVELETPIMYATVAGNVDVRQAVDVHATLRTAAGPVSLSSPVQCLIVPGDLEEFRLGKDVLVALGIDVDRELGLLALQSKEEECDDFNAPEVSPRVELSDELSELIQAMVEKARVRGFPAEYLRELHRIATRFDLWRAQLGRAPPRTSSTNANSAETGGETLQVQGKEIPTGDPALHGGVQPKAGGAWIDL</sequence>
<evidence type="ECO:0000313" key="2">
    <source>
        <dbReference type="EMBL" id="GMF51788.1"/>
    </source>
</evidence>
<dbReference type="OrthoDB" id="166697at2759"/>
<reference evidence="2" key="1">
    <citation type="submission" date="2023-04" db="EMBL/GenBank/DDBJ databases">
        <title>Phytophthora fragariaefolia NBRC 109709.</title>
        <authorList>
            <person name="Ichikawa N."/>
            <person name="Sato H."/>
            <person name="Tonouchi N."/>
        </authorList>
    </citation>
    <scope>NUCLEOTIDE SEQUENCE</scope>
    <source>
        <strain evidence="2">NBRC 109709</strain>
    </source>
</reference>
<accession>A0A9W6Y0E0</accession>
<proteinExistence type="predicted"/>
<name>A0A9W6Y0E0_9STRA</name>
<dbReference type="AlphaFoldDB" id="A0A9W6Y0E0"/>
<organism evidence="2 3">
    <name type="scientific">Phytophthora fragariaefolia</name>
    <dbReference type="NCBI Taxonomy" id="1490495"/>
    <lineage>
        <taxon>Eukaryota</taxon>
        <taxon>Sar</taxon>
        <taxon>Stramenopiles</taxon>
        <taxon>Oomycota</taxon>
        <taxon>Peronosporomycetes</taxon>
        <taxon>Peronosporales</taxon>
        <taxon>Peronosporaceae</taxon>
        <taxon>Phytophthora</taxon>
    </lineage>
</organism>
<dbReference type="Proteomes" id="UP001165121">
    <property type="component" value="Unassembled WGS sequence"/>
</dbReference>
<dbReference type="EMBL" id="BSXT01002950">
    <property type="protein sequence ID" value="GMF51788.1"/>
    <property type="molecule type" value="Genomic_DNA"/>
</dbReference>
<protein>
    <submittedName>
        <fullName evidence="2">Unnamed protein product</fullName>
    </submittedName>
</protein>
<gene>
    <name evidence="2" type="ORF">Pfra01_002105700</name>
</gene>
<keyword evidence="3" id="KW-1185">Reference proteome</keyword>
<feature type="region of interest" description="Disordered" evidence="1">
    <location>
        <begin position="188"/>
        <end position="208"/>
    </location>
</feature>